<protein>
    <recommendedName>
        <fullName evidence="5">Retinol dehydrogenase 11</fullName>
    </recommendedName>
</protein>
<proteinExistence type="predicted"/>
<accession>A0A8S0ZNW9</accession>
<dbReference type="PANTHER" id="PTHR43157">
    <property type="entry name" value="PHOSPHATIDYLINOSITOL-GLYCAN BIOSYNTHESIS CLASS F PROTEIN-RELATED"/>
    <property type="match status" value="1"/>
</dbReference>
<dbReference type="InterPro" id="IPR002347">
    <property type="entry name" value="SDR_fam"/>
</dbReference>
<feature type="transmembrane region" description="Helical" evidence="2">
    <location>
        <begin position="144"/>
        <end position="161"/>
    </location>
</feature>
<gene>
    <name evidence="3" type="ORF">APLA_LOCUS5572</name>
</gene>
<keyword evidence="2" id="KW-0472">Membrane</keyword>
<dbReference type="AlphaFoldDB" id="A0A8S0ZNW9"/>
<keyword evidence="1" id="KW-0560">Oxidoreductase</keyword>
<dbReference type="Pfam" id="PF00106">
    <property type="entry name" value="adh_short"/>
    <property type="match status" value="1"/>
</dbReference>
<evidence type="ECO:0000256" key="2">
    <source>
        <dbReference type="SAM" id="Phobius"/>
    </source>
</evidence>
<name>A0A8S0ZNW9_ARCPL</name>
<evidence type="ECO:0008006" key="5">
    <source>
        <dbReference type="Google" id="ProtNLM"/>
    </source>
</evidence>
<dbReference type="SUPFAM" id="SSF51735">
    <property type="entry name" value="NAD(P)-binding Rossmann-fold domains"/>
    <property type="match status" value="1"/>
</dbReference>
<evidence type="ECO:0000313" key="3">
    <source>
        <dbReference type="EMBL" id="CAB3234318.1"/>
    </source>
</evidence>
<dbReference type="EMBL" id="CADEBC010000481">
    <property type="protein sequence ID" value="CAB3234318.1"/>
    <property type="molecule type" value="Genomic_DNA"/>
</dbReference>
<sequence>MYGILLIVAILIIIILIIGIHEKSTNAICTSRRRLEGKTALVTGGTAGMGLEIAKDLAHRGARVIVACPFIEEGTNARKQIVKETENENVVFKHLDLSSVDSIRTFAADVLTNENRLDMLINNAGVGHVQDSQTKDHMHFIMQVNYYGSFLLTLLLLPLLLKTGKPDEPSRILLTSSVLHNLGQIDVENINRTNYWYRLQIYCNSKLCLVLFGNELAKRLKGTNVVVNTIDPGAVGTRIFDSGSRILGFFLKLFINAFFKNTWQGAQTALHVMLDKKAGEVNGGFFKNCKVSKPVNRANCDKTAKVLWEESMRLVNLSPDELEKCFKPL</sequence>
<dbReference type="InterPro" id="IPR036291">
    <property type="entry name" value="NAD(P)-bd_dom_sf"/>
</dbReference>
<organism evidence="3 4">
    <name type="scientific">Arctia plantaginis</name>
    <name type="common">Wood tiger moth</name>
    <name type="synonym">Phalaena plantaginis</name>
    <dbReference type="NCBI Taxonomy" id="874455"/>
    <lineage>
        <taxon>Eukaryota</taxon>
        <taxon>Metazoa</taxon>
        <taxon>Ecdysozoa</taxon>
        <taxon>Arthropoda</taxon>
        <taxon>Hexapoda</taxon>
        <taxon>Insecta</taxon>
        <taxon>Pterygota</taxon>
        <taxon>Neoptera</taxon>
        <taxon>Endopterygota</taxon>
        <taxon>Lepidoptera</taxon>
        <taxon>Glossata</taxon>
        <taxon>Ditrysia</taxon>
        <taxon>Noctuoidea</taxon>
        <taxon>Erebidae</taxon>
        <taxon>Arctiinae</taxon>
        <taxon>Arctia</taxon>
    </lineage>
</organism>
<dbReference type="Proteomes" id="UP000494106">
    <property type="component" value="Unassembled WGS sequence"/>
</dbReference>
<dbReference type="PRINTS" id="PR00081">
    <property type="entry name" value="GDHRDH"/>
</dbReference>
<comment type="caution">
    <text evidence="3">The sequence shown here is derived from an EMBL/GenBank/DDBJ whole genome shotgun (WGS) entry which is preliminary data.</text>
</comment>
<dbReference type="OrthoDB" id="191139at2759"/>
<evidence type="ECO:0000256" key="1">
    <source>
        <dbReference type="ARBA" id="ARBA00023002"/>
    </source>
</evidence>
<keyword evidence="4" id="KW-1185">Reference proteome</keyword>
<keyword evidence="2" id="KW-0812">Transmembrane</keyword>
<reference evidence="3 4" key="1">
    <citation type="submission" date="2020-04" db="EMBL/GenBank/DDBJ databases">
        <authorList>
            <person name="Wallbank WR R."/>
            <person name="Pardo Diaz C."/>
            <person name="Kozak K."/>
            <person name="Martin S."/>
            <person name="Jiggins C."/>
            <person name="Moest M."/>
            <person name="Warren A I."/>
            <person name="Byers J.R.P. K."/>
            <person name="Montejo-Kovacevich G."/>
            <person name="Yen C E."/>
        </authorList>
    </citation>
    <scope>NUCLEOTIDE SEQUENCE [LARGE SCALE GENOMIC DNA]</scope>
</reference>
<keyword evidence="2" id="KW-1133">Transmembrane helix</keyword>
<dbReference type="Gene3D" id="3.40.50.720">
    <property type="entry name" value="NAD(P)-binding Rossmann-like Domain"/>
    <property type="match status" value="1"/>
</dbReference>
<dbReference type="GO" id="GO:0016491">
    <property type="term" value="F:oxidoreductase activity"/>
    <property type="evidence" value="ECO:0007669"/>
    <property type="project" value="UniProtKB-KW"/>
</dbReference>
<evidence type="ECO:0000313" key="4">
    <source>
        <dbReference type="Proteomes" id="UP000494106"/>
    </source>
</evidence>
<dbReference type="PANTHER" id="PTHR43157:SF31">
    <property type="entry name" value="PHOSPHATIDYLINOSITOL-GLYCAN BIOSYNTHESIS CLASS F PROTEIN"/>
    <property type="match status" value="1"/>
</dbReference>